<comment type="subunit">
    <text evidence="7">Monomer.</text>
</comment>
<dbReference type="HAMAP" id="MF_00367">
    <property type="entry name" value="GTPase_Era"/>
    <property type="match status" value="1"/>
</dbReference>
<evidence type="ECO:0000313" key="12">
    <source>
        <dbReference type="EMBL" id="CBL87539.1"/>
    </source>
</evidence>
<evidence type="ECO:0000256" key="4">
    <source>
        <dbReference type="ARBA" id="ARBA00022741"/>
    </source>
</evidence>
<keyword evidence="3 7" id="KW-0690">Ribosome biogenesis</keyword>
<evidence type="ECO:0000256" key="9">
    <source>
        <dbReference type="RuleBase" id="RU003761"/>
    </source>
</evidence>
<dbReference type="PROSITE" id="PS50823">
    <property type="entry name" value="KH_TYPE_2"/>
    <property type="match status" value="1"/>
</dbReference>
<dbReference type="InterPro" id="IPR009019">
    <property type="entry name" value="KH_sf_prok-type"/>
</dbReference>
<keyword evidence="5 7" id="KW-0694">RNA-binding</keyword>
<dbReference type="CDD" id="cd04163">
    <property type="entry name" value="Era"/>
    <property type="match status" value="1"/>
</dbReference>
<dbReference type="InterPro" id="IPR027417">
    <property type="entry name" value="P-loop_NTPase"/>
</dbReference>
<evidence type="ECO:0000259" key="10">
    <source>
        <dbReference type="PROSITE" id="PS50823"/>
    </source>
</evidence>
<evidence type="ECO:0000256" key="8">
    <source>
        <dbReference type="PROSITE-ProRule" id="PRU01050"/>
    </source>
</evidence>
<accession>F4MN26</accession>
<dbReference type="PROSITE" id="PS51713">
    <property type="entry name" value="G_ERA"/>
    <property type="match status" value="1"/>
</dbReference>
<feature type="domain" description="KH type-2" evidence="10">
    <location>
        <begin position="205"/>
        <end position="281"/>
    </location>
</feature>
<dbReference type="FunFam" id="3.30.300.20:FF:000003">
    <property type="entry name" value="GTPase Era"/>
    <property type="match status" value="1"/>
</dbReference>
<proteinExistence type="inferred from homology"/>
<organism evidence="12">
    <name type="scientific">uncultured Flavobacteriia bacterium</name>
    <dbReference type="NCBI Taxonomy" id="212695"/>
    <lineage>
        <taxon>Bacteria</taxon>
        <taxon>Pseudomonadati</taxon>
        <taxon>Bacteroidota</taxon>
        <taxon>Flavobacteriia</taxon>
        <taxon>environmental samples</taxon>
    </lineage>
</organism>
<dbReference type="PANTHER" id="PTHR42698:SF1">
    <property type="entry name" value="GTPASE ERA, MITOCHONDRIAL"/>
    <property type="match status" value="1"/>
</dbReference>
<keyword evidence="7" id="KW-0472">Membrane</keyword>
<dbReference type="Pfam" id="PF07650">
    <property type="entry name" value="KH_2"/>
    <property type="match status" value="1"/>
</dbReference>
<dbReference type="InterPro" id="IPR015946">
    <property type="entry name" value="KH_dom-like_a/b"/>
</dbReference>
<feature type="domain" description="Era-type G" evidence="11">
    <location>
        <begin position="8"/>
        <end position="174"/>
    </location>
</feature>
<dbReference type="InterPro" id="IPR004044">
    <property type="entry name" value="KH_dom_type_2"/>
</dbReference>
<gene>
    <name evidence="7" type="primary">era</name>
    <name evidence="12" type="ORF">S18_873_0033</name>
</gene>
<comment type="function">
    <text evidence="7">An essential GTPase that binds both GDP and GTP, with rapid nucleotide exchange. Plays a role in 16S rRNA processing and 30S ribosomal subunit biogenesis and possibly also in cell cycle regulation and energy metabolism.</text>
</comment>
<evidence type="ECO:0000256" key="6">
    <source>
        <dbReference type="ARBA" id="ARBA00023134"/>
    </source>
</evidence>
<dbReference type="PRINTS" id="PR00326">
    <property type="entry name" value="GTP1OBG"/>
</dbReference>
<dbReference type="Pfam" id="PF01926">
    <property type="entry name" value="MMR_HSR1"/>
    <property type="match status" value="1"/>
</dbReference>
<feature type="region of interest" description="G2" evidence="8">
    <location>
        <begin position="42"/>
        <end position="46"/>
    </location>
</feature>
<dbReference type="GO" id="GO:0003924">
    <property type="term" value="F:GTPase activity"/>
    <property type="evidence" value="ECO:0007669"/>
    <property type="project" value="UniProtKB-UniRule"/>
</dbReference>
<evidence type="ECO:0000256" key="3">
    <source>
        <dbReference type="ARBA" id="ARBA00022517"/>
    </source>
</evidence>
<comment type="similarity">
    <text evidence="1 7 8 9">Belongs to the TRAFAC class TrmE-Era-EngA-EngB-Septin-like GTPase superfamily. Era GTPase family.</text>
</comment>
<keyword evidence="7" id="KW-1003">Cell membrane</keyword>
<dbReference type="InterPro" id="IPR005225">
    <property type="entry name" value="Small_GTP-bd"/>
</dbReference>
<feature type="region of interest" description="G5" evidence="8">
    <location>
        <begin position="153"/>
        <end position="155"/>
    </location>
</feature>
<evidence type="ECO:0000259" key="11">
    <source>
        <dbReference type="PROSITE" id="PS51713"/>
    </source>
</evidence>
<dbReference type="Gene3D" id="3.30.300.20">
    <property type="match status" value="1"/>
</dbReference>
<dbReference type="GO" id="GO:0000028">
    <property type="term" value="P:ribosomal small subunit assembly"/>
    <property type="evidence" value="ECO:0007669"/>
    <property type="project" value="TreeGrafter"/>
</dbReference>
<reference evidence="12" key="1">
    <citation type="submission" date="2010-05" db="EMBL/GenBank/DDBJ databases">
        <authorList>
            <person name="Genoscope - CEA"/>
        </authorList>
    </citation>
    <scope>NUCLEOTIDE SEQUENCE</scope>
</reference>
<dbReference type="AlphaFoldDB" id="F4MN26"/>
<dbReference type="Gene3D" id="3.40.50.300">
    <property type="entry name" value="P-loop containing nucleotide triphosphate hydrolases"/>
    <property type="match status" value="1"/>
</dbReference>
<comment type="subcellular location">
    <subcellularLocation>
        <location evidence="7">Cytoplasm</location>
    </subcellularLocation>
    <subcellularLocation>
        <location evidence="7">Cell membrane</location>
        <topology evidence="7">Peripheral membrane protein</topology>
    </subcellularLocation>
</comment>
<dbReference type="GO" id="GO:0043024">
    <property type="term" value="F:ribosomal small subunit binding"/>
    <property type="evidence" value="ECO:0007669"/>
    <property type="project" value="TreeGrafter"/>
</dbReference>
<dbReference type="InterPro" id="IPR030388">
    <property type="entry name" value="G_ERA_dom"/>
</dbReference>
<dbReference type="SUPFAM" id="SSF54814">
    <property type="entry name" value="Prokaryotic type KH domain (KH-domain type II)"/>
    <property type="match status" value="1"/>
</dbReference>
<dbReference type="SUPFAM" id="SSF52540">
    <property type="entry name" value="P-loop containing nucleoside triphosphate hydrolases"/>
    <property type="match status" value="1"/>
</dbReference>
<feature type="region of interest" description="G4" evidence="8">
    <location>
        <begin position="124"/>
        <end position="127"/>
    </location>
</feature>
<name>F4MN26_9BACT</name>
<dbReference type="InterPro" id="IPR005662">
    <property type="entry name" value="GTPase_Era-like"/>
</dbReference>
<feature type="binding site" evidence="7">
    <location>
        <begin position="63"/>
        <end position="67"/>
    </location>
    <ligand>
        <name>GTP</name>
        <dbReference type="ChEBI" id="CHEBI:37565"/>
    </ligand>
</feature>
<dbReference type="InterPro" id="IPR006073">
    <property type="entry name" value="GTP-bd"/>
</dbReference>
<dbReference type="GO" id="GO:0005829">
    <property type="term" value="C:cytosol"/>
    <property type="evidence" value="ECO:0007669"/>
    <property type="project" value="TreeGrafter"/>
</dbReference>
<dbReference type="CDD" id="cd22534">
    <property type="entry name" value="KH-II_Era"/>
    <property type="match status" value="1"/>
</dbReference>
<keyword evidence="6 7" id="KW-0342">GTP-binding</keyword>
<keyword evidence="7" id="KW-0699">rRNA-binding</keyword>
<keyword evidence="4 7" id="KW-0547">Nucleotide-binding</keyword>
<evidence type="ECO:0000256" key="1">
    <source>
        <dbReference type="ARBA" id="ARBA00007921"/>
    </source>
</evidence>
<feature type="region of interest" description="G1" evidence="8">
    <location>
        <begin position="16"/>
        <end position="23"/>
    </location>
</feature>
<sequence>MGKKNDHKSGFVSIIGNPNVGKSTFMNALLGLDISIVTPKAQTTRHRILGIVNGHNFQVVFSDTPGIIKPSYEMQNSMMNFVKDALKDADIIIYMVTAKDENLKDQKLLNQIKKTKSPLFVLINKIDKSTQKLVEKKVSYWKTIFPLANVYPISALNGFFISEVFNSIKELIPNSPAYFPKDQITDKPERFFVNESIRKQILQRYKNEIPYSVEVITEEFKESPKIIKINSVIIVERESQKGIIIGHRGNALKQVGINARKSLQNFFGKKIYLELHVKVSKNWRSNNEQLKKLGY</sequence>
<dbReference type="GO" id="GO:0005886">
    <property type="term" value="C:plasma membrane"/>
    <property type="evidence" value="ECO:0007669"/>
    <property type="project" value="UniProtKB-SubCell"/>
</dbReference>
<protein>
    <recommendedName>
        <fullName evidence="2 7">GTPase Era</fullName>
    </recommendedName>
</protein>
<feature type="region of interest" description="G3" evidence="8">
    <location>
        <begin position="63"/>
        <end position="66"/>
    </location>
</feature>
<dbReference type="NCBIfam" id="NF000908">
    <property type="entry name" value="PRK00089.1"/>
    <property type="match status" value="1"/>
</dbReference>
<feature type="binding site" evidence="7">
    <location>
        <begin position="124"/>
        <end position="127"/>
    </location>
    <ligand>
        <name>GTP</name>
        <dbReference type="ChEBI" id="CHEBI:37565"/>
    </ligand>
</feature>
<evidence type="ECO:0000256" key="2">
    <source>
        <dbReference type="ARBA" id="ARBA00020484"/>
    </source>
</evidence>
<dbReference type="PANTHER" id="PTHR42698">
    <property type="entry name" value="GTPASE ERA"/>
    <property type="match status" value="1"/>
</dbReference>
<feature type="binding site" evidence="7">
    <location>
        <begin position="16"/>
        <end position="23"/>
    </location>
    <ligand>
        <name>GTP</name>
        <dbReference type="ChEBI" id="CHEBI:37565"/>
    </ligand>
</feature>
<dbReference type="EMBL" id="FQ032826">
    <property type="protein sequence ID" value="CBL87539.1"/>
    <property type="molecule type" value="Genomic_DNA"/>
</dbReference>
<keyword evidence="7" id="KW-0963">Cytoplasm</keyword>
<reference evidence="12" key="2">
    <citation type="journal article" date="2012" name="Environ. Microbiol.">
        <title>Genomic content of uncultured Bacteroidetes from contrasting oceanic provinces in the North Atlantic Ocean.</title>
        <authorList>
            <person name="Gomez-Pereira P.R."/>
            <person name="Schuler M."/>
            <person name="Fuchs B.M."/>
            <person name="Bennke C."/>
            <person name="Teeling H."/>
            <person name="Waldmann J."/>
            <person name="Richter M."/>
            <person name="Barbe V."/>
            <person name="Bataille E."/>
            <person name="Glockner F.O."/>
            <person name="Amann R."/>
        </authorList>
    </citation>
    <scope>NUCLEOTIDE SEQUENCE</scope>
</reference>
<evidence type="ECO:0000256" key="5">
    <source>
        <dbReference type="ARBA" id="ARBA00022884"/>
    </source>
</evidence>
<dbReference type="NCBIfam" id="TIGR00231">
    <property type="entry name" value="small_GTP"/>
    <property type="match status" value="1"/>
</dbReference>
<dbReference type="NCBIfam" id="TIGR00436">
    <property type="entry name" value="era"/>
    <property type="match status" value="1"/>
</dbReference>
<dbReference type="GO" id="GO:0005525">
    <property type="term" value="F:GTP binding"/>
    <property type="evidence" value="ECO:0007669"/>
    <property type="project" value="UniProtKB-UniRule"/>
</dbReference>
<dbReference type="GO" id="GO:0070181">
    <property type="term" value="F:small ribosomal subunit rRNA binding"/>
    <property type="evidence" value="ECO:0007669"/>
    <property type="project" value="UniProtKB-UniRule"/>
</dbReference>
<evidence type="ECO:0000256" key="7">
    <source>
        <dbReference type="HAMAP-Rule" id="MF_00367"/>
    </source>
</evidence>